<dbReference type="PANTHER" id="PTHR39441:SF1">
    <property type="entry name" value="DUF2252 DOMAIN-CONTAINING PROTEIN"/>
    <property type="match status" value="1"/>
</dbReference>
<name>A0A7X0MW92_9GAMM</name>
<dbReference type="EMBL" id="JACHHT010000001">
    <property type="protein sequence ID" value="MBB6520684.1"/>
    <property type="molecule type" value="Genomic_DNA"/>
</dbReference>
<accession>A0A7X0MW92</accession>
<dbReference type="AlphaFoldDB" id="A0A7X0MW92"/>
<sequence>MSARHTEVQECLKRVDQKLGIPKHHKMSLSPFIFFRGSAPLFYQDLASGLLQVPQALQQMPLTTIMGDCHSSNFGFLSEEGSHSSDIIFSPNDFDDACIGHASWDLLRFSCSLFLCAAHCQAISEGRFDTKDGQGKVFVDQQGAEEAALAFVQAYSKTCSGQEKELYQSGLDQFPEQHFLFKSFNKAKRRAAGGEDFYRKSAIAKSVDLDAQPLRFATRADRFELLSEDQLKAIHFDLAPFVDDCILDIVKRLNAGTGSVNMDRYYLLVGPEGAGKNELELCHLVEVKHQREAAPIHYFPDLSPNNRLNPAHLTVMCQRRMQRSPDMVLDETEWRDGHWLIRSRHHARLGFDPEDIALGKKAARGGFTQYAEACGTALALAHCRGDRRSQRFEQSVQQQLIGQEHNIVSAAKTYAKQVEQDCRILEQLLQSEG</sequence>
<comment type="caution">
    <text evidence="1">The sequence shown here is derived from an EMBL/GenBank/DDBJ whole genome shotgun (WGS) entry which is preliminary data.</text>
</comment>
<dbReference type="Proteomes" id="UP000528457">
    <property type="component" value="Unassembled WGS sequence"/>
</dbReference>
<dbReference type="InParanoid" id="A0A7X0MW92"/>
<organism evidence="1 2">
    <name type="scientific">Pseudoteredinibacter isoporae</name>
    <dbReference type="NCBI Taxonomy" id="570281"/>
    <lineage>
        <taxon>Bacteria</taxon>
        <taxon>Pseudomonadati</taxon>
        <taxon>Pseudomonadota</taxon>
        <taxon>Gammaproteobacteria</taxon>
        <taxon>Cellvibrionales</taxon>
        <taxon>Cellvibrionaceae</taxon>
        <taxon>Pseudoteredinibacter</taxon>
    </lineage>
</organism>
<keyword evidence="2" id="KW-1185">Reference proteome</keyword>
<reference evidence="1 2" key="1">
    <citation type="submission" date="2020-08" db="EMBL/GenBank/DDBJ databases">
        <title>Genomic Encyclopedia of Type Strains, Phase IV (KMG-IV): sequencing the most valuable type-strain genomes for metagenomic binning, comparative biology and taxonomic classification.</title>
        <authorList>
            <person name="Goeker M."/>
        </authorList>
    </citation>
    <scope>NUCLEOTIDE SEQUENCE [LARGE SCALE GENOMIC DNA]</scope>
    <source>
        <strain evidence="1 2">DSM 22368</strain>
    </source>
</reference>
<evidence type="ECO:0000313" key="2">
    <source>
        <dbReference type="Proteomes" id="UP000528457"/>
    </source>
</evidence>
<dbReference type="Pfam" id="PF10009">
    <property type="entry name" value="DUF2252"/>
    <property type="match status" value="1"/>
</dbReference>
<dbReference type="SUPFAM" id="SSF56112">
    <property type="entry name" value="Protein kinase-like (PK-like)"/>
    <property type="match status" value="1"/>
</dbReference>
<gene>
    <name evidence="1" type="ORF">HNR48_000962</name>
</gene>
<proteinExistence type="predicted"/>
<evidence type="ECO:0000313" key="1">
    <source>
        <dbReference type="EMBL" id="MBB6520684.1"/>
    </source>
</evidence>
<dbReference type="InterPro" id="IPR018721">
    <property type="entry name" value="DUF2252"/>
</dbReference>
<dbReference type="RefSeq" id="WP_166850528.1">
    <property type="nucleotide sequence ID" value="NZ_JAAONY010000001.1"/>
</dbReference>
<dbReference type="InterPro" id="IPR011009">
    <property type="entry name" value="Kinase-like_dom_sf"/>
</dbReference>
<protein>
    <submittedName>
        <fullName evidence="1">Uncharacterized protein (DUF2252 family)</fullName>
    </submittedName>
</protein>
<dbReference type="PANTHER" id="PTHR39441">
    <property type="entry name" value="DUF2252 DOMAIN-CONTAINING PROTEIN"/>
    <property type="match status" value="1"/>
</dbReference>